<dbReference type="InterPro" id="IPR010611">
    <property type="entry name" value="3D_dom"/>
</dbReference>
<protein>
    <submittedName>
        <fullName evidence="3">3D domain-containing protein</fullName>
    </submittedName>
</protein>
<evidence type="ECO:0000256" key="1">
    <source>
        <dbReference type="SAM" id="MobiDB-lite"/>
    </source>
</evidence>
<name>A0A851GKI5_9BACT</name>
<organism evidence="3 4">
    <name type="scientific">Oceaniferula marina</name>
    <dbReference type="NCBI Taxonomy" id="2748318"/>
    <lineage>
        <taxon>Bacteria</taxon>
        <taxon>Pseudomonadati</taxon>
        <taxon>Verrucomicrobiota</taxon>
        <taxon>Verrucomicrobiia</taxon>
        <taxon>Verrucomicrobiales</taxon>
        <taxon>Verrucomicrobiaceae</taxon>
        <taxon>Oceaniferula</taxon>
    </lineage>
</organism>
<dbReference type="GO" id="GO:0009254">
    <property type="term" value="P:peptidoglycan turnover"/>
    <property type="evidence" value="ECO:0007669"/>
    <property type="project" value="InterPro"/>
</dbReference>
<gene>
    <name evidence="3" type="ORF">HW115_18130</name>
</gene>
<feature type="domain" description="3D" evidence="2">
    <location>
        <begin position="77"/>
        <end position="139"/>
    </location>
</feature>
<dbReference type="Proteomes" id="UP000557872">
    <property type="component" value="Unassembled WGS sequence"/>
</dbReference>
<reference evidence="3 4" key="1">
    <citation type="submission" date="2020-07" db="EMBL/GenBank/DDBJ databases">
        <title>Roseicoccus Jingziensis gen. nov., sp. nov., isolated from coastal seawater.</title>
        <authorList>
            <person name="Feng X."/>
        </authorList>
    </citation>
    <scope>NUCLEOTIDE SEQUENCE [LARGE SCALE GENOMIC DNA]</scope>
    <source>
        <strain evidence="3 4">N1E253</strain>
    </source>
</reference>
<dbReference type="GO" id="GO:0004553">
    <property type="term" value="F:hydrolase activity, hydrolyzing O-glycosyl compounds"/>
    <property type="evidence" value="ECO:0007669"/>
    <property type="project" value="InterPro"/>
</dbReference>
<proteinExistence type="predicted"/>
<evidence type="ECO:0000313" key="3">
    <source>
        <dbReference type="EMBL" id="NWK57542.1"/>
    </source>
</evidence>
<accession>A0A851GKI5</accession>
<evidence type="ECO:0000313" key="4">
    <source>
        <dbReference type="Proteomes" id="UP000557872"/>
    </source>
</evidence>
<dbReference type="CDD" id="cd14667">
    <property type="entry name" value="3D_containing_proteins"/>
    <property type="match status" value="1"/>
</dbReference>
<sequence length="185" mass="20451">MAVKEAHNPALPAPVSSHVTAKAQKFPKDKHGMPKYHKASHRTRLVRTTSFSHMENEPGAPGRLNASGGILKYGTVRSAAADWSVYPLGTTFKIKGQPHTYVVDDYGSSLVGTHTIDIFKPSLSGMRHWGTRPAEITIIQWGSYERSLKLLKGRTRYPHCYKMYVGCKRKLNSGFAGERPGSGRS</sequence>
<evidence type="ECO:0000259" key="2">
    <source>
        <dbReference type="Pfam" id="PF06725"/>
    </source>
</evidence>
<comment type="caution">
    <text evidence="3">The sequence shown here is derived from an EMBL/GenBank/DDBJ whole genome shotgun (WGS) entry which is preliminary data.</text>
</comment>
<dbReference type="GO" id="GO:0019867">
    <property type="term" value="C:outer membrane"/>
    <property type="evidence" value="ECO:0007669"/>
    <property type="project" value="InterPro"/>
</dbReference>
<keyword evidence="4" id="KW-1185">Reference proteome</keyword>
<dbReference type="RefSeq" id="WP_178934749.1">
    <property type="nucleotide sequence ID" value="NZ_JACBAZ010000014.1"/>
</dbReference>
<dbReference type="Pfam" id="PF06725">
    <property type="entry name" value="3D"/>
    <property type="match status" value="1"/>
</dbReference>
<dbReference type="AlphaFoldDB" id="A0A851GKI5"/>
<dbReference type="InterPro" id="IPR059180">
    <property type="entry name" value="3D_YorM"/>
</dbReference>
<dbReference type="EMBL" id="JACBAZ010000014">
    <property type="protein sequence ID" value="NWK57542.1"/>
    <property type="molecule type" value="Genomic_DNA"/>
</dbReference>
<feature type="region of interest" description="Disordered" evidence="1">
    <location>
        <begin position="1"/>
        <end position="41"/>
    </location>
</feature>